<reference evidence="1" key="1">
    <citation type="journal article" date="2019" name="Environ. Microbiol.">
        <title>Fungal ecological strategies reflected in gene transcription - a case study of two litter decomposers.</title>
        <authorList>
            <person name="Barbi F."/>
            <person name="Kohler A."/>
            <person name="Barry K."/>
            <person name="Baskaran P."/>
            <person name="Daum C."/>
            <person name="Fauchery L."/>
            <person name="Ihrmark K."/>
            <person name="Kuo A."/>
            <person name="LaButti K."/>
            <person name="Lipzen A."/>
            <person name="Morin E."/>
            <person name="Grigoriev I.V."/>
            <person name="Henrissat B."/>
            <person name="Lindahl B."/>
            <person name="Martin F."/>
        </authorList>
    </citation>
    <scope>NUCLEOTIDE SEQUENCE</scope>
    <source>
        <strain evidence="1">JB14</strain>
    </source>
</reference>
<organism evidence="1 2">
    <name type="scientific">Gymnopus androsaceus JB14</name>
    <dbReference type="NCBI Taxonomy" id="1447944"/>
    <lineage>
        <taxon>Eukaryota</taxon>
        <taxon>Fungi</taxon>
        <taxon>Dikarya</taxon>
        <taxon>Basidiomycota</taxon>
        <taxon>Agaricomycotina</taxon>
        <taxon>Agaricomycetes</taxon>
        <taxon>Agaricomycetidae</taxon>
        <taxon>Agaricales</taxon>
        <taxon>Marasmiineae</taxon>
        <taxon>Omphalotaceae</taxon>
        <taxon>Gymnopus</taxon>
    </lineage>
</organism>
<dbReference type="OrthoDB" id="3270368at2759"/>
<evidence type="ECO:0000313" key="1">
    <source>
        <dbReference type="EMBL" id="KAE9406427.1"/>
    </source>
</evidence>
<name>A0A6A4IBG4_9AGAR</name>
<keyword evidence="2" id="KW-1185">Reference proteome</keyword>
<dbReference type="Proteomes" id="UP000799118">
    <property type="component" value="Unassembled WGS sequence"/>
</dbReference>
<evidence type="ECO:0000313" key="2">
    <source>
        <dbReference type="Proteomes" id="UP000799118"/>
    </source>
</evidence>
<sequence>MAWDELQSAINDLATKTAASRRKDIKFVVERLPSLLSTIESSAPSPNELDELYALLRKPLVPLYATFLLPTMRLAAALVDGIHKFKIVVGRSKHDVSLLPQWERLQRAITAGVLDYLEETTTPNASKSTIENCMFSVVCQHYFPLASESSYEEASLDLRCNVHLLLSNCVEEHPVNQSKLRDSNLLGGARLGLSISRTKEFLALESLFELFAGICPPKSSIDKHRRFVDSVFNPTLFPLHKDLKNIAGSLNSNDWEAAATKFIEVLARMDISFPIVQRRDFRRFPSPSGRMYVDRDGLTSNIEQDDAYDTFFIPYSNISKIHYSSYSTSSTTFTFDLTIPPTFGGVIPETRQAVTLAIDIPRGNREQFMASLKNRGLAHRFDQ</sequence>
<accession>A0A6A4IBG4</accession>
<protein>
    <submittedName>
        <fullName evidence="1">Uncharacterized protein</fullName>
    </submittedName>
</protein>
<proteinExistence type="predicted"/>
<dbReference type="AlphaFoldDB" id="A0A6A4IBG4"/>
<feature type="non-terminal residue" evidence="1">
    <location>
        <position position="383"/>
    </location>
</feature>
<dbReference type="EMBL" id="ML769402">
    <property type="protein sequence ID" value="KAE9406427.1"/>
    <property type="molecule type" value="Genomic_DNA"/>
</dbReference>
<gene>
    <name evidence="1" type="ORF">BT96DRAFT_851738</name>
</gene>